<name>A0AA36H249_CYLNA</name>
<keyword evidence="2" id="KW-1185">Reference proteome</keyword>
<gene>
    <name evidence="1" type="ORF">CYNAS_LOCUS14606</name>
</gene>
<accession>A0AA36H249</accession>
<organism evidence="1 2">
    <name type="scientific">Cylicocyclus nassatus</name>
    <name type="common">Nematode worm</name>
    <dbReference type="NCBI Taxonomy" id="53992"/>
    <lineage>
        <taxon>Eukaryota</taxon>
        <taxon>Metazoa</taxon>
        <taxon>Ecdysozoa</taxon>
        <taxon>Nematoda</taxon>
        <taxon>Chromadorea</taxon>
        <taxon>Rhabditida</taxon>
        <taxon>Rhabditina</taxon>
        <taxon>Rhabditomorpha</taxon>
        <taxon>Strongyloidea</taxon>
        <taxon>Strongylidae</taxon>
        <taxon>Cylicocyclus</taxon>
    </lineage>
</organism>
<reference evidence="1" key="1">
    <citation type="submission" date="2023-07" db="EMBL/GenBank/DDBJ databases">
        <authorList>
            <consortium name="CYATHOMIX"/>
        </authorList>
    </citation>
    <scope>NUCLEOTIDE SEQUENCE</scope>
    <source>
        <strain evidence="1">N/A</strain>
    </source>
</reference>
<protein>
    <submittedName>
        <fullName evidence="1">Uncharacterized protein</fullName>
    </submittedName>
</protein>
<dbReference type="AlphaFoldDB" id="A0AA36H249"/>
<proteinExistence type="predicted"/>
<dbReference type="EMBL" id="CATQJL010000305">
    <property type="protein sequence ID" value="CAJ0602623.1"/>
    <property type="molecule type" value="Genomic_DNA"/>
</dbReference>
<dbReference type="Proteomes" id="UP001176961">
    <property type="component" value="Unassembled WGS sequence"/>
</dbReference>
<sequence>MKAKHVNVQLKAVVPSLKKAKDVTICSARCAIFTSAGSAIIRVINNPKSMDICERTMELSAQNGLSISICIQTSKGSSHQPADSASSRPKTYRTTWTWTSRKIGNHFKSRVYACLEHFGLKIANTFLPWKVAYYISRNNYRGTFIATKRGEGH</sequence>
<evidence type="ECO:0000313" key="1">
    <source>
        <dbReference type="EMBL" id="CAJ0602623.1"/>
    </source>
</evidence>
<comment type="caution">
    <text evidence="1">The sequence shown here is derived from an EMBL/GenBank/DDBJ whole genome shotgun (WGS) entry which is preliminary data.</text>
</comment>
<evidence type="ECO:0000313" key="2">
    <source>
        <dbReference type="Proteomes" id="UP001176961"/>
    </source>
</evidence>